<name>A0A1Z2KWX9_9ACTN</name>
<accession>A0A1Z2KWX9</accession>
<dbReference type="AlphaFoldDB" id="A0A1Z2KWX9"/>
<organism evidence="1 2">
    <name type="scientific">Streptomyces albireticuli</name>
    <dbReference type="NCBI Taxonomy" id="1940"/>
    <lineage>
        <taxon>Bacteria</taxon>
        <taxon>Bacillati</taxon>
        <taxon>Actinomycetota</taxon>
        <taxon>Actinomycetes</taxon>
        <taxon>Kitasatosporales</taxon>
        <taxon>Streptomycetaceae</taxon>
        <taxon>Streptomyces</taxon>
    </lineage>
</organism>
<evidence type="ECO:0000313" key="1">
    <source>
        <dbReference type="EMBL" id="ARZ66554.1"/>
    </source>
</evidence>
<gene>
    <name evidence="1" type="ORF">SMD11_0888</name>
</gene>
<dbReference type="EMBL" id="CP021744">
    <property type="protein sequence ID" value="ARZ66554.1"/>
    <property type="molecule type" value="Genomic_DNA"/>
</dbReference>
<dbReference type="KEGG" id="salj:SMD11_0888"/>
<evidence type="ECO:0000313" key="2">
    <source>
        <dbReference type="Proteomes" id="UP000195755"/>
    </source>
</evidence>
<protein>
    <submittedName>
        <fullName evidence="1">Uncharacterized protein</fullName>
    </submittedName>
</protein>
<reference evidence="1 2" key="1">
    <citation type="submission" date="2017-06" db="EMBL/GenBank/DDBJ databases">
        <title>Streptomyces albireticuli Genome sequencing and assembly.</title>
        <authorList>
            <person name="Wang Y."/>
            <person name="Du B."/>
            <person name="Ding Y."/>
            <person name="Liu H."/>
            <person name="Hou Q."/>
            <person name="Liu K."/>
            <person name="Yao L."/>
            <person name="Wang C."/>
        </authorList>
    </citation>
    <scope>NUCLEOTIDE SEQUENCE [LARGE SCALE GENOMIC DNA]</scope>
    <source>
        <strain evidence="1 2">MDJK11</strain>
    </source>
</reference>
<dbReference type="Proteomes" id="UP000195755">
    <property type="component" value="Chromosome"/>
</dbReference>
<sequence length="62" mass="6730">MQVLSWRRFKICGEQEGVDCCLHHRESFVAGAGEEINVGGLIAGQVNKVTDAQSLGDAQDRV</sequence>
<proteinExistence type="predicted"/>